<organism evidence="1 2">
    <name type="scientific">Leptospira broomii serovar Hurstbridge str. 5399</name>
    <dbReference type="NCBI Taxonomy" id="1049789"/>
    <lineage>
        <taxon>Bacteria</taxon>
        <taxon>Pseudomonadati</taxon>
        <taxon>Spirochaetota</taxon>
        <taxon>Spirochaetia</taxon>
        <taxon>Leptospirales</taxon>
        <taxon>Leptospiraceae</taxon>
        <taxon>Leptospira</taxon>
    </lineage>
</organism>
<reference evidence="1" key="1">
    <citation type="submission" date="2013-05" db="EMBL/GenBank/DDBJ databases">
        <authorList>
            <person name="Harkins D.M."/>
            <person name="Durkin A.S."/>
            <person name="Brinkac L.M."/>
            <person name="Haft D.H."/>
            <person name="Selengut J.D."/>
            <person name="Sanka R."/>
            <person name="DePew J."/>
            <person name="Purushe J."/>
            <person name="Hartskeerl R.A."/>
            <person name="Ahmed A."/>
            <person name="van der Linden H."/>
            <person name="Goris M.G.A."/>
            <person name="Vinetz J.M."/>
            <person name="Sutton G.G."/>
            <person name="Nierman W.C."/>
            <person name="Fouts D.E."/>
        </authorList>
    </citation>
    <scope>NUCLEOTIDE SEQUENCE [LARGE SCALE GENOMIC DNA]</scope>
    <source>
        <strain evidence="1">5399</strain>
    </source>
</reference>
<dbReference type="EMBL" id="AHMO02000008">
    <property type="protein sequence ID" value="EQA43956.1"/>
    <property type="molecule type" value="Genomic_DNA"/>
</dbReference>
<accession>T0F7S0</accession>
<protein>
    <submittedName>
        <fullName evidence="1">TRL-like family protein</fullName>
    </submittedName>
</protein>
<comment type="caution">
    <text evidence="1">The sequence shown here is derived from an EMBL/GenBank/DDBJ whole genome shotgun (WGS) entry which is preliminary data.</text>
</comment>
<proteinExistence type="predicted"/>
<evidence type="ECO:0000313" key="1">
    <source>
        <dbReference type="EMBL" id="EQA43956.1"/>
    </source>
</evidence>
<sequence>MNETFLIRNLHKIVLILFIGSHSFCSGINILTVTNAESSTHPVVGDSNFLQILSKGNWIFSRQSAISGIPQQGESLISSSACSRSFIGLVGWGDSSLEEVLRQSNIKKIAFVEYTQEAWLSGLLFHSFCTVVSGEGNASEKDSAILKENDPR</sequence>
<evidence type="ECO:0000313" key="2">
    <source>
        <dbReference type="Proteomes" id="UP000015454"/>
    </source>
</evidence>
<dbReference type="Pfam" id="PF13146">
    <property type="entry name" value="TRL"/>
    <property type="match status" value="1"/>
</dbReference>
<dbReference type="STRING" id="1049789.LEP1GSC050_2106"/>
<dbReference type="InterPro" id="IPR025113">
    <property type="entry name" value="TRL-like"/>
</dbReference>
<dbReference type="AlphaFoldDB" id="T0F7S0"/>
<name>T0F7S0_9LEPT</name>
<dbReference type="RefSeq" id="WP_010570401.1">
    <property type="nucleotide sequence ID" value="NZ_AHMO02000008.1"/>
</dbReference>
<keyword evidence="2" id="KW-1185">Reference proteome</keyword>
<gene>
    <name evidence="1" type="ORF">LEP1GSC050_2106</name>
</gene>
<dbReference type="OrthoDB" id="328486at2"/>
<dbReference type="Proteomes" id="UP000015454">
    <property type="component" value="Unassembled WGS sequence"/>
</dbReference>